<evidence type="ECO:0000313" key="2">
    <source>
        <dbReference type="EMBL" id="MBM6402376.1"/>
    </source>
</evidence>
<keyword evidence="3" id="KW-1185">Reference proteome</keyword>
<dbReference type="Proteomes" id="UP001430172">
    <property type="component" value="Unassembled WGS sequence"/>
</dbReference>
<name>A0ABS2CR72_9MICO</name>
<organism evidence="2 3">
    <name type="scientific">Phycicoccus sonneratiae</name>
    <dbReference type="NCBI Taxonomy" id="2807628"/>
    <lineage>
        <taxon>Bacteria</taxon>
        <taxon>Bacillati</taxon>
        <taxon>Actinomycetota</taxon>
        <taxon>Actinomycetes</taxon>
        <taxon>Micrococcales</taxon>
        <taxon>Intrasporangiaceae</taxon>
        <taxon>Phycicoccus</taxon>
    </lineage>
</organism>
<protein>
    <submittedName>
        <fullName evidence="2">GNAT family N-acetyltransferase</fullName>
    </submittedName>
</protein>
<feature type="domain" description="N-acetyltransferase" evidence="1">
    <location>
        <begin position="1"/>
        <end position="124"/>
    </location>
</feature>
<reference evidence="2" key="1">
    <citation type="submission" date="2021-02" db="EMBL/GenBank/DDBJ databases">
        <title>Phycicoccus sp. MQZ13P-5T, whole genome shotgun sequence.</title>
        <authorList>
            <person name="Tuo L."/>
        </authorList>
    </citation>
    <scope>NUCLEOTIDE SEQUENCE</scope>
    <source>
        <strain evidence="2">MQZ13P-5</strain>
    </source>
</reference>
<gene>
    <name evidence="2" type="ORF">JQN70_18435</name>
</gene>
<proteinExistence type="predicted"/>
<dbReference type="InterPro" id="IPR000182">
    <property type="entry name" value="GNAT_dom"/>
</dbReference>
<accession>A0ABS2CR72</accession>
<dbReference type="InterPro" id="IPR016181">
    <property type="entry name" value="Acyl_CoA_acyltransferase"/>
</dbReference>
<dbReference type="EMBL" id="JAFDVD010000024">
    <property type="protein sequence ID" value="MBM6402376.1"/>
    <property type="molecule type" value="Genomic_DNA"/>
</dbReference>
<evidence type="ECO:0000313" key="3">
    <source>
        <dbReference type="Proteomes" id="UP001430172"/>
    </source>
</evidence>
<comment type="caution">
    <text evidence="2">The sequence shown here is derived from an EMBL/GenBank/DDBJ whole genome shotgun (WGS) entry which is preliminary data.</text>
</comment>
<dbReference type="SUPFAM" id="SSF55729">
    <property type="entry name" value="Acyl-CoA N-acyltransferases (Nat)"/>
    <property type="match status" value="1"/>
</dbReference>
<evidence type="ECO:0000259" key="1">
    <source>
        <dbReference type="PROSITE" id="PS51186"/>
    </source>
</evidence>
<dbReference type="Pfam" id="PF13673">
    <property type="entry name" value="Acetyltransf_10"/>
    <property type="match status" value="1"/>
</dbReference>
<sequence length="124" mass="13601">MRLRQDVFVLEQECLYPDLDGRDLEPGTVQWWAEDGVGAVVATLRALDDGEGVVRVGRVATARDARGAGVARQLVLGVLAATRGPVVLDAQSHLEHWYERLGFARDGAEFLDDGIPHVPMRLAR</sequence>
<dbReference type="PROSITE" id="PS51186">
    <property type="entry name" value="GNAT"/>
    <property type="match status" value="1"/>
</dbReference>
<dbReference type="Gene3D" id="3.40.630.30">
    <property type="match status" value="1"/>
</dbReference>